<protein>
    <submittedName>
        <fullName evidence="3">Uncharacterized protein</fullName>
    </submittedName>
</protein>
<evidence type="ECO:0000256" key="2">
    <source>
        <dbReference type="SAM" id="SignalP"/>
    </source>
</evidence>
<name>A0A0A1U7L3_ENTIV</name>
<feature type="chain" id="PRO_5001980255" evidence="2">
    <location>
        <begin position="18"/>
        <end position="167"/>
    </location>
</feature>
<dbReference type="KEGG" id="eiv:EIN_359360"/>
<sequence>MKYLFLLFSALVFSVNGDQVGMYMSAPLGMSPYVSPEDMCSGKLCRMRVKQVMRKCKLYEKKLESLDKIQRKVQKESERDMLDLRSLTNIQDHRVLQHKLQKESHSLRKLRLTRVKLMALMRRVLADLSYEQQARVIRYVGIEHRIDPSYENLAKNHGLNHLKSNLL</sequence>
<dbReference type="VEuPathDB" id="AmoebaDB:EIN_359360"/>
<reference evidence="3 4" key="1">
    <citation type="submission" date="2012-10" db="EMBL/GenBank/DDBJ databases">
        <authorList>
            <person name="Zafar N."/>
            <person name="Inman J."/>
            <person name="Hall N."/>
            <person name="Lorenzi H."/>
            <person name="Caler E."/>
        </authorList>
    </citation>
    <scope>NUCLEOTIDE SEQUENCE [LARGE SCALE GENOMIC DNA]</scope>
    <source>
        <strain evidence="3 4">IP1</strain>
    </source>
</reference>
<accession>A0A0A1U7L3</accession>
<dbReference type="EMBL" id="KB206483">
    <property type="protein sequence ID" value="ELP90853.1"/>
    <property type="molecule type" value="Genomic_DNA"/>
</dbReference>
<evidence type="ECO:0000313" key="3">
    <source>
        <dbReference type="EMBL" id="ELP90853.1"/>
    </source>
</evidence>
<dbReference type="AlphaFoldDB" id="A0A0A1U7L3"/>
<keyword evidence="1" id="KW-0175">Coiled coil</keyword>
<keyword evidence="2" id="KW-0732">Signal</keyword>
<dbReference type="GeneID" id="14889813"/>
<dbReference type="Proteomes" id="UP000014680">
    <property type="component" value="Unassembled WGS sequence"/>
</dbReference>
<feature type="signal peptide" evidence="2">
    <location>
        <begin position="1"/>
        <end position="17"/>
    </location>
</feature>
<keyword evidence="4" id="KW-1185">Reference proteome</keyword>
<feature type="coiled-coil region" evidence="1">
    <location>
        <begin position="49"/>
        <end position="79"/>
    </location>
</feature>
<dbReference type="OMA" id="MYMSAPL"/>
<dbReference type="RefSeq" id="XP_004257624.1">
    <property type="nucleotide sequence ID" value="XM_004257576.1"/>
</dbReference>
<evidence type="ECO:0000256" key="1">
    <source>
        <dbReference type="SAM" id="Coils"/>
    </source>
</evidence>
<evidence type="ECO:0000313" key="4">
    <source>
        <dbReference type="Proteomes" id="UP000014680"/>
    </source>
</evidence>
<dbReference type="OrthoDB" id="26231at2759"/>
<gene>
    <name evidence="3" type="ORF">EIN_359360</name>
</gene>
<organism evidence="3 4">
    <name type="scientific">Entamoeba invadens IP1</name>
    <dbReference type="NCBI Taxonomy" id="370355"/>
    <lineage>
        <taxon>Eukaryota</taxon>
        <taxon>Amoebozoa</taxon>
        <taxon>Evosea</taxon>
        <taxon>Archamoebae</taxon>
        <taxon>Mastigamoebida</taxon>
        <taxon>Entamoebidae</taxon>
        <taxon>Entamoeba</taxon>
    </lineage>
</organism>
<proteinExistence type="predicted"/>